<dbReference type="PANTHER" id="PTHR46580">
    <property type="entry name" value="SENSOR KINASE-RELATED"/>
    <property type="match status" value="1"/>
</dbReference>
<reference evidence="3" key="1">
    <citation type="submission" date="2019-08" db="EMBL/GenBank/DDBJ databases">
        <title>Limnoglobus roseus gen. nov., sp. nov., a novel freshwater planctomycete with a giant genome from the family Gemmataceae.</title>
        <authorList>
            <person name="Kulichevskaya I.S."/>
            <person name="Naumoff D.G."/>
            <person name="Miroshnikov K."/>
            <person name="Ivanova A."/>
            <person name="Philippov D.A."/>
            <person name="Hakobyan A."/>
            <person name="Rijpstra I.C."/>
            <person name="Sinninghe Damste J.S."/>
            <person name="Liesack W."/>
            <person name="Dedysh S.N."/>
        </authorList>
    </citation>
    <scope>NUCLEOTIDE SEQUENCE [LARGE SCALE GENOMIC DNA]</scope>
    <source>
        <strain evidence="3">PX52</strain>
    </source>
</reference>
<gene>
    <name evidence="2" type="ORF">PX52LOC_03723</name>
</gene>
<accession>A0A5C1AHZ7</accession>
<dbReference type="EMBL" id="CP042425">
    <property type="protein sequence ID" value="QEL16754.1"/>
    <property type="molecule type" value="Genomic_DNA"/>
</dbReference>
<evidence type="ECO:0000313" key="2">
    <source>
        <dbReference type="EMBL" id="QEL16754.1"/>
    </source>
</evidence>
<dbReference type="OrthoDB" id="290542at2"/>
<dbReference type="Proteomes" id="UP000324974">
    <property type="component" value="Chromosome"/>
</dbReference>
<sequence length="1016" mass="101472">MLSQWCRKLFGQPRPNRRVRRAALPALGFESLEAREVPAFLAPISYGGGAGNIAVGDLNNDGRDDMAVASNMLAGGSVGVMLGNADGSFAPLANFATGSLVTDVAAGDLNGDGKKDLVVAGADLGVLLGNGDGTFGAPTAFPAVGFAAHSVKVGDFNNDAKFDVATITDNSAAVYLGNGDGTLQAGITVAVAGNNINLVVGDYDRDGNLDMATSNTASVGTISVLHGHGDGSFDAVHSYPAFSAPVYLGEGDFNHDGYMDFAVPNSYSATSMSVIMNNGDGTYAPPHTYGIGQTGYEIEVADFNNDGNDDFAVRGGSQYMVSLGKGDGTFYPSVAFNTPAGRFEAGAHGDFNGDGAVDLAYPTISGVTVVANDHADYQNLAGAVTFQVTAPATTTSGSVLPMTVTAVDGNGNVATGFRGVVYISSSDPAATTATGYAFNPLDAGIPYVFTAADAGTHAFTGAIRLVTGGDQTVTLSAPNMFPASAHVTVTGQVSKLAFSAPVASTAGDTFAVTVTAVDTQGAVATGYSSRVHFASTDALAGLPADYTFTPDDAGSHTFTVTMKSSGPRFVSATEVGGTITGGATVNVAAAAAKSLVLAGGGGAIGVVRPLSIVANDVYGNVAADYAGTVHVTSSDPAAVLPADVALVNGVATVSVKLLTVGTQTITATDVAAPTITGTVSSDATPPVAALFTVTGFPATVAGVAQSFKVTVRDTIGQVATGYTGTVYFSSSDVQAGLPASYTFTAADAGVKTFTATLKTAGTQSLTVRDLTGTLVGSQAGIAVTPAAFGRFILSVPNGTDSKGHILVTAGDAISLTVRATDAFGNTIVGYKGKVNITSTDAQAGLPSAYNFTAADAGVHTFTVVLKTATPNSVLFSFNVVDAANAASLATITNFEVVNAAAVKFVLNTPTNATTGTPFTFKVTALDAYGNTVKNYFGTVHIGSAAAGLGLPADYTFSPADAGVHTFTATATATGNATVTVSDVLNASLSATSSTITIKSVTGGGSGGGGSGGGKKV</sequence>
<dbReference type="Pfam" id="PF13517">
    <property type="entry name" value="FG-GAP_3"/>
    <property type="match status" value="3"/>
</dbReference>
<dbReference type="InterPro" id="IPR028994">
    <property type="entry name" value="Integrin_alpha_N"/>
</dbReference>
<dbReference type="SUPFAM" id="SSF69318">
    <property type="entry name" value="Integrin alpha N-terminal domain"/>
    <property type="match status" value="2"/>
</dbReference>
<dbReference type="InterPro" id="IPR013517">
    <property type="entry name" value="FG-GAP"/>
</dbReference>
<evidence type="ECO:0000313" key="3">
    <source>
        <dbReference type="Proteomes" id="UP000324974"/>
    </source>
</evidence>
<dbReference type="RefSeq" id="WP_149111440.1">
    <property type="nucleotide sequence ID" value="NZ_CP042425.1"/>
</dbReference>
<dbReference type="Gene3D" id="2.30.30.100">
    <property type="match status" value="1"/>
</dbReference>
<keyword evidence="1" id="KW-0732">Signal</keyword>
<dbReference type="KEGG" id="lrs:PX52LOC_03723"/>
<name>A0A5C1AHZ7_9BACT</name>
<proteinExistence type="predicted"/>
<evidence type="ECO:0000256" key="1">
    <source>
        <dbReference type="ARBA" id="ARBA00022729"/>
    </source>
</evidence>
<keyword evidence="3" id="KW-1185">Reference proteome</keyword>
<organism evidence="2 3">
    <name type="scientific">Limnoglobus roseus</name>
    <dbReference type="NCBI Taxonomy" id="2598579"/>
    <lineage>
        <taxon>Bacteria</taxon>
        <taxon>Pseudomonadati</taxon>
        <taxon>Planctomycetota</taxon>
        <taxon>Planctomycetia</taxon>
        <taxon>Gemmatales</taxon>
        <taxon>Gemmataceae</taxon>
        <taxon>Limnoglobus</taxon>
    </lineage>
</organism>
<dbReference type="Gene3D" id="2.130.10.130">
    <property type="entry name" value="Integrin alpha, N-terminal"/>
    <property type="match status" value="2"/>
</dbReference>
<dbReference type="AlphaFoldDB" id="A0A5C1AHZ7"/>
<protein>
    <submittedName>
        <fullName evidence="2">VCBS repeat-containing protein</fullName>
    </submittedName>
</protein>